<feature type="transmembrane region" description="Helical" evidence="1">
    <location>
        <begin position="134"/>
        <end position="154"/>
    </location>
</feature>
<keyword evidence="1" id="KW-0812">Transmembrane</keyword>
<comment type="caution">
    <text evidence="2">The sequence shown here is derived from an EMBL/GenBank/DDBJ whole genome shotgun (WGS) entry which is preliminary data.</text>
</comment>
<name>A0ABS4UL44_9ACTN</name>
<feature type="transmembrane region" description="Helical" evidence="1">
    <location>
        <begin position="55"/>
        <end position="75"/>
    </location>
</feature>
<organism evidence="2 3">
    <name type="scientific">Kribbella aluminosa</name>
    <dbReference type="NCBI Taxonomy" id="416017"/>
    <lineage>
        <taxon>Bacteria</taxon>
        <taxon>Bacillati</taxon>
        <taxon>Actinomycetota</taxon>
        <taxon>Actinomycetes</taxon>
        <taxon>Propionibacteriales</taxon>
        <taxon>Kribbellaceae</taxon>
        <taxon>Kribbella</taxon>
    </lineage>
</organism>
<proteinExistence type="predicted"/>
<dbReference type="EMBL" id="JAGINT010000001">
    <property type="protein sequence ID" value="MBP2352350.1"/>
    <property type="molecule type" value="Genomic_DNA"/>
</dbReference>
<feature type="transmembrane region" description="Helical" evidence="1">
    <location>
        <begin position="200"/>
        <end position="221"/>
    </location>
</feature>
<evidence type="ECO:0008006" key="4">
    <source>
        <dbReference type="Google" id="ProtNLM"/>
    </source>
</evidence>
<evidence type="ECO:0000256" key="1">
    <source>
        <dbReference type="SAM" id="Phobius"/>
    </source>
</evidence>
<keyword evidence="3" id="KW-1185">Reference proteome</keyword>
<dbReference type="RefSeq" id="WP_209695112.1">
    <property type="nucleotide sequence ID" value="NZ_BAAAVU010000009.1"/>
</dbReference>
<evidence type="ECO:0000313" key="2">
    <source>
        <dbReference type="EMBL" id="MBP2352350.1"/>
    </source>
</evidence>
<reference evidence="2 3" key="1">
    <citation type="submission" date="2021-03" db="EMBL/GenBank/DDBJ databases">
        <title>Sequencing the genomes of 1000 actinobacteria strains.</title>
        <authorList>
            <person name="Klenk H.-P."/>
        </authorList>
    </citation>
    <scope>NUCLEOTIDE SEQUENCE [LARGE SCALE GENOMIC DNA]</scope>
    <source>
        <strain evidence="2 3">DSM 18824</strain>
    </source>
</reference>
<gene>
    <name evidence="2" type="ORF">JOF29_003433</name>
</gene>
<feature type="transmembrane region" description="Helical" evidence="1">
    <location>
        <begin position="96"/>
        <end position="122"/>
    </location>
</feature>
<keyword evidence="1" id="KW-0472">Membrane</keyword>
<sequence length="229" mass="24271">MTAQMAAQKTAQKTALYRYLMHSVLLSQRYLPPMLIFFGALAVGTASDNGPLQSSYAFGVLVMLVCSTWLTVAIVNHEDPTQRQITLVTVGSSLRVLAVTIAVVVTWCVPLVLFGLICPLVTGDHQATVGDVLVGALALLAPAMIGIAIGVLCSRLLIRRIGLAMLAAATLILLMTVRRISPVSALMKVLSDDKPATTNAVPLTLLAVLCLAVLVAAVLVVRTVSDRRE</sequence>
<accession>A0ABS4UL44</accession>
<feature type="transmembrane region" description="Helical" evidence="1">
    <location>
        <begin position="161"/>
        <end position="180"/>
    </location>
</feature>
<feature type="transmembrane region" description="Helical" evidence="1">
    <location>
        <begin position="20"/>
        <end position="43"/>
    </location>
</feature>
<keyword evidence="1" id="KW-1133">Transmembrane helix</keyword>
<protein>
    <recommendedName>
        <fullName evidence="4">ABC-2 type transport system permease protein</fullName>
    </recommendedName>
</protein>
<dbReference type="Proteomes" id="UP000755585">
    <property type="component" value="Unassembled WGS sequence"/>
</dbReference>
<evidence type="ECO:0000313" key="3">
    <source>
        <dbReference type="Proteomes" id="UP000755585"/>
    </source>
</evidence>